<evidence type="ECO:0000313" key="2">
    <source>
        <dbReference type="Proteomes" id="UP000684084"/>
    </source>
</evidence>
<dbReference type="AlphaFoldDB" id="A0A915Z2Z9"/>
<organism evidence="1 2">
    <name type="scientific">Rhizophagus irregularis</name>
    <dbReference type="NCBI Taxonomy" id="588596"/>
    <lineage>
        <taxon>Eukaryota</taxon>
        <taxon>Fungi</taxon>
        <taxon>Fungi incertae sedis</taxon>
        <taxon>Mucoromycota</taxon>
        <taxon>Glomeromycotina</taxon>
        <taxon>Glomeromycetes</taxon>
        <taxon>Glomerales</taxon>
        <taxon>Glomeraceae</taxon>
        <taxon>Rhizophagus</taxon>
    </lineage>
</organism>
<dbReference type="EMBL" id="CAGKOT010000013">
    <property type="protein sequence ID" value="CAB5358783.1"/>
    <property type="molecule type" value="Genomic_DNA"/>
</dbReference>
<name>A0A915Z2Z9_9GLOM</name>
<dbReference type="OrthoDB" id="10271187at2759"/>
<gene>
    <name evidence="1" type="ORF">CHRIB12_LOCUS7400</name>
</gene>
<sequence length="79" mass="9643">MVVEDLFLPKKQVLFLLTHENDSKLHDFFVFLMRFFTDICNFMSCSFIKIIESRENLLFCSFTKTEINKEEYRRCILLY</sequence>
<proteinExistence type="predicted"/>
<dbReference type="Proteomes" id="UP000684084">
    <property type="component" value="Unassembled WGS sequence"/>
</dbReference>
<comment type="caution">
    <text evidence="1">The sequence shown here is derived from an EMBL/GenBank/DDBJ whole genome shotgun (WGS) entry which is preliminary data.</text>
</comment>
<accession>A0A915Z2Z9</accession>
<evidence type="ECO:0000313" key="1">
    <source>
        <dbReference type="EMBL" id="CAB5358783.1"/>
    </source>
</evidence>
<reference evidence="1" key="1">
    <citation type="submission" date="2020-05" db="EMBL/GenBank/DDBJ databases">
        <authorList>
            <person name="Rincon C."/>
            <person name="Sanders R I."/>
            <person name="Robbins C."/>
            <person name="Chaturvedi A."/>
        </authorList>
    </citation>
    <scope>NUCLEOTIDE SEQUENCE</scope>
    <source>
        <strain evidence="1">CHB12</strain>
    </source>
</reference>
<protein>
    <submittedName>
        <fullName evidence="1">Uncharacterized protein</fullName>
    </submittedName>
</protein>